<dbReference type="EMBL" id="JH001110">
    <property type="protein sequence ID" value="EGW10929.1"/>
    <property type="molecule type" value="Genomic_DNA"/>
</dbReference>
<dbReference type="InParanoid" id="G3I240"/>
<evidence type="ECO:0000256" key="1">
    <source>
        <dbReference type="SAM" id="MobiDB-lite"/>
    </source>
</evidence>
<protein>
    <submittedName>
        <fullName evidence="2">Uncharacterized protein</fullName>
    </submittedName>
</protein>
<dbReference type="AlphaFoldDB" id="G3I240"/>
<sequence>MHMYLLLYCTPREYEKERNEVNMSKGRKGAPKSRGTSRNQSFWPNGKSLDPCRPRQGSAPRGQAVRRQKSQQTTTGTIASTLGATGSHGLSGGQAILTKKAILTSCGWSHEFGVVEVHQKQV</sequence>
<name>G3I240_CRIGR</name>
<gene>
    <name evidence="2" type="ORF">I79_017459</name>
</gene>
<proteinExistence type="predicted"/>
<evidence type="ECO:0000313" key="2">
    <source>
        <dbReference type="EMBL" id="EGW10929.1"/>
    </source>
</evidence>
<organism evidence="2 3">
    <name type="scientific">Cricetulus griseus</name>
    <name type="common">Chinese hamster</name>
    <name type="synonym">Cricetulus barabensis griseus</name>
    <dbReference type="NCBI Taxonomy" id="10029"/>
    <lineage>
        <taxon>Eukaryota</taxon>
        <taxon>Metazoa</taxon>
        <taxon>Chordata</taxon>
        <taxon>Craniata</taxon>
        <taxon>Vertebrata</taxon>
        <taxon>Euteleostomi</taxon>
        <taxon>Mammalia</taxon>
        <taxon>Eutheria</taxon>
        <taxon>Euarchontoglires</taxon>
        <taxon>Glires</taxon>
        <taxon>Rodentia</taxon>
        <taxon>Myomorpha</taxon>
        <taxon>Muroidea</taxon>
        <taxon>Cricetidae</taxon>
        <taxon>Cricetinae</taxon>
        <taxon>Cricetulus</taxon>
    </lineage>
</organism>
<evidence type="ECO:0000313" key="3">
    <source>
        <dbReference type="Proteomes" id="UP000001075"/>
    </source>
</evidence>
<reference evidence="3" key="1">
    <citation type="journal article" date="2011" name="Nat. Biotechnol.">
        <title>The genomic sequence of the Chinese hamster ovary (CHO)-K1 cell line.</title>
        <authorList>
            <person name="Xu X."/>
            <person name="Nagarajan H."/>
            <person name="Lewis N.E."/>
            <person name="Pan S."/>
            <person name="Cai Z."/>
            <person name="Liu X."/>
            <person name="Chen W."/>
            <person name="Xie M."/>
            <person name="Wang W."/>
            <person name="Hammond S."/>
            <person name="Andersen M.R."/>
            <person name="Neff N."/>
            <person name="Passarelli B."/>
            <person name="Koh W."/>
            <person name="Fan H.C."/>
            <person name="Wang J."/>
            <person name="Gui Y."/>
            <person name="Lee K.H."/>
            <person name="Betenbaugh M.J."/>
            <person name="Quake S.R."/>
            <person name="Famili I."/>
            <person name="Palsson B.O."/>
            <person name="Wang J."/>
        </authorList>
    </citation>
    <scope>NUCLEOTIDE SEQUENCE [LARGE SCALE GENOMIC DNA]</scope>
    <source>
        <strain evidence="3">CHO K1 cell line</strain>
    </source>
</reference>
<dbReference type="Proteomes" id="UP000001075">
    <property type="component" value="Unassembled WGS sequence"/>
</dbReference>
<feature type="compositionally biased region" description="Polar residues" evidence="1">
    <location>
        <begin position="34"/>
        <end position="43"/>
    </location>
</feature>
<accession>G3I240</accession>
<feature type="compositionally biased region" description="Polar residues" evidence="1">
    <location>
        <begin position="70"/>
        <end position="84"/>
    </location>
</feature>
<feature type="region of interest" description="Disordered" evidence="1">
    <location>
        <begin position="16"/>
        <end position="85"/>
    </location>
</feature>